<reference evidence="3" key="2">
    <citation type="submission" date="2024-05" db="EMBL/GenBank/DDBJ databases">
        <title>Rhodohalobacter halophilus gen. nov., sp. nov., a moderately halophilic member of the family Balneolaceae.</title>
        <authorList>
            <person name="Xia J."/>
        </authorList>
    </citation>
    <scope>NUCLEOTIDE SEQUENCE</scope>
    <source>
        <strain evidence="3">WB101</strain>
    </source>
</reference>
<dbReference type="SUPFAM" id="SSF51735">
    <property type="entry name" value="NAD(P)-binding Rossmann-fold domains"/>
    <property type="match status" value="1"/>
</dbReference>
<dbReference type="EMBL" id="JAKLWS010000026">
    <property type="protein sequence ID" value="MCG2590112.1"/>
    <property type="molecule type" value="Genomic_DNA"/>
</dbReference>
<proteinExistence type="inferred from homology"/>
<dbReference type="RefSeq" id="WP_237855469.1">
    <property type="nucleotide sequence ID" value="NZ_JAKLWS010000026.1"/>
</dbReference>
<comment type="similarity">
    <text evidence="1">Belongs to the short-chain dehydrogenases/reductases (SDR) family.</text>
</comment>
<dbReference type="PANTHER" id="PTHR43477:SF1">
    <property type="entry name" value="DIHYDROANTICAPSIN 7-DEHYDROGENASE"/>
    <property type="match status" value="1"/>
</dbReference>
<comment type="caution">
    <text evidence="3">The sequence shown here is derived from an EMBL/GenBank/DDBJ whole genome shotgun (WGS) entry which is preliminary data.</text>
</comment>
<evidence type="ECO:0000256" key="1">
    <source>
        <dbReference type="ARBA" id="ARBA00006484"/>
    </source>
</evidence>
<dbReference type="CDD" id="cd05233">
    <property type="entry name" value="SDR_c"/>
    <property type="match status" value="1"/>
</dbReference>
<evidence type="ECO:0000313" key="3">
    <source>
        <dbReference type="EMBL" id="MCG2590112.1"/>
    </source>
</evidence>
<evidence type="ECO:0000256" key="2">
    <source>
        <dbReference type="ARBA" id="ARBA00023002"/>
    </source>
</evidence>
<dbReference type="PRINTS" id="PR00081">
    <property type="entry name" value="GDHRDH"/>
</dbReference>
<dbReference type="PANTHER" id="PTHR43477">
    <property type="entry name" value="DIHYDROANTICAPSIN 7-DEHYDROGENASE"/>
    <property type="match status" value="1"/>
</dbReference>
<dbReference type="InterPro" id="IPR051122">
    <property type="entry name" value="SDR_DHRS6-like"/>
</dbReference>
<gene>
    <name evidence="3" type="ORF">L6773_16155</name>
</gene>
<accession>A0ABS9KGY3</accession>
<sequence length="228" mass="24925">MSKNIVLVGGSSGIGLKLAELLKEQHSLTIISRTDPELTGVTHHTADITSDELPELDDPIDGLVYLPGSINLKPFKMLREDNFRDDFEINLLGAVKAIKKFEQNLKDSGNASVVMFSTVAVQQGLSFHASISAAKGAVEGFIRSMAAEYAPDIRFNAIAPSIVDTPLAKNLLRNEKQKKRSEERHPMRRIGEPKDIAAAAKFLLSDESSWMTGQIIHIDGGLSSIKQM</sequence>
<dbReference type="InterPro" id="IPR002347">
    <property type="entry name" value="SDR_fam"/>
</dbReference>
<organism evidence="3 4">
    <name type="scientific">Rhodohalobacter sulfatireducens</name>
    <dbReference type="NCBI Taxonomy" id="2911366"/>
    <lineage>
        <taxon>Bacteria</taxon>
        <taxon>Pseudomonadati</taxon>
        <taxon>Balneolota</taxon>
        <taxon>Balneolia</taxon>
        <taxon>Balneolales</taxon>
        <taxon>Balneolaceae</taxon>
        <taxon>Rhodohalobacter</taxon>
    </lineage>
</organism>
<dbReference type="Pfam" id="PF13561">
    <property type="entry name" value="adh_short_C2"/>
    <property type="match status" value="1"/>
</dbReference>
<dbReference type="Gene3D" id="3.40.50.720">
    <property type="entry name" value="NAD(P)-binding Rossmann-like Domain"/>
    <property type="match status" value="1"/>
</dbReference>
<keyword evidence="2" id="KW-0560">Oxidoreductase</keyword>
<reference evidence="3" key="1">
    <citation type="submission" date="2022-01" db="EMBL/GenBank/DDBJ databases">
        <authorList>
            <person name="Wang Y."/>
        </authorList>
    </citation>
    <scope>NUCLEOTIDE SEQUENCE</scope>
    <source>
        <strain evidence="3">WB101</strain>
    </source>
</reference>
<evidence type="ECO:0000313" key="4">
    <source>
        <dbReference type="Proteomes" id="UP001165366"/>
    </source>
</evidence>
<dbReference type="Proteomes" id="UP001165366">
    <property type="component" value="Unassembled WGS sequence"/>
</dbReference>
<keyword evidence="4" id="KW-1185">Reference proteome</keyword>
<name>A0ABS9KGY3_9BACT</name>
<protein>
    <submittedName>
        <fullName evidence="3">SDR family oxidoreductase</fullName>
    </submittedName>
</protein>
<dbReference type="InterPro" id="IPR036291">
    <property type="entry name" value="NAD(P)-bd_dom_sf"/>
</dbReference>